<dbReference type="Pfam" id="PF20419">
    <property type="entry name" value="DUF6701"/>
    <property type="match status" value="1"/>
</dbReference>
<dbReference type="RefSeq" id="WP_101768490.1">
    <property type="nucleotide sequence ID" value="NZ_BPPU01000001.1"/>
</dbReference>
<comment type="caution">
    <text evidence="4">The sequence shown here is derived from an EMBL/GenBank/DDBJ whole genome shotgun (WGS) entry which is preliminary data.</text>
</comment>
<protein>
    <recommendedName>
        <fullName evidence="3">DUF6701 domain-containing protein</fullName>
    </recommendedName>
</protein>
<gene>
    <name evidence="4" type="ORF">CIK00_08620</name>
</gene>
<feature type="region of interest" description="Disordered" evidence="1">
    <location>
        <begin position="1022"/>
        <end position="1046"/>
    </location>
</feature>
<dbReference type="InterPro" id="IPR046524">
    <property type="entry name" value="DUF6701"/>
</dbReference>
<name>A0A2N4UT51_9GAMM</name>
<dbReference type="Proteomes" id="UP000234420">
    <property type="component" value="Unassembled WGS sequence"/>
</dbReference>
<evidence type="ECO:0000313" key="4">
    <source>
        <dbReference type="EMBL" id="PLC58202.1"/>
    </source>
</evidence>
<feature type="signal peptide" evidence="2">
    <location>
        <begin position="1"/>
        <end position="18"/>
    </location>
</feature>
<accession>A0A2N4UT51</accession>
<evidence type="ECO:0000313" key="5">
    <source>
        <dbReference type="Proteomes" id="UP000234420"/>
    </source>
</evidence>
<evidence type="ECO:0000259" key="3">
    <source>
        <dbReference type="Pfam" id="PF20419"/>
    </source>
</evidence>
<feature type="chain" id="PRO_5014626211" description="DUF6701 domain-containing protein" evidence="2">
    <location>
        <begin position="19"/>
        <end position="1439"/>
    </location>
</feature>
<evidence type="ECO:0000256" key="1">
    <source>
        <dbReference type="SAM" id="MobiDB-lite"/>
    </source>
</evidence>
<dbReference type="EMBL" id="NPIB01000008">
    <property type="protein sequence ID" value="PLC58202.1"/>
    <property type="molecule type" value="Genomic_DNA"/>
</dbReference>
<keyword evidence="5" id="KW-1185">Reference proteome</keyword>
<feature type="domain" description="DUF6701" evidence="3">
    <location>
        <begin position="792"/>
        <end position="1426"/>
    </location>
</feature>
<organism evidence="4 5">
    <name type="scientific">Photobacterium carnosum</name>
    <dbReference type="NCBI Taxonomy" id="2023717"/>
    <lineage>
        <taxon>Bacteria</taxon>
        <taxon>Pseudomonadati</taxon>
        <taxon>Pseudomonadota</taxon>
        <taxon>Gammaproteobacteria</taxon>
        <taxon>Vibrionales</taxon>
        <taxon>Vibrionaceae</taxon>
        <taxon>Photobacterium</taxon>
    </lineage>
</organism>
<proteinExistence type="predicted"/>
<keyword evidence="2" id="KW-0732">Signal</keyword>
<evidence type="ECO:0000256" key="2">
    <source>
        <dbReference type="SAM" id="SignalP"/>
    </source>
</evidence>
<reference evidence="4 5" key="1">
    <citation type="journal article" date="2018" name="Syst. Appl. Microbiol.">
        <title>Photobacterium carnosum sp. nov., isolated from spoiled modified atmosphere packaged poultry meat.</title>
        <authorList>
            <person name="Hilgarth M."/>
            <person name="Fuertes S."/>
            <person name="Ehrmann M."/>
            <person name="Vogel R.F."/>
        </authorList>
    </citation>
    <scope>NUCLEOTIDE SEQUENCE [LARGE SCALE GENOMIC DNA]</scope>
    <source>
        <strain evidence="4 5">TMW 2.2021</strain>
    </source>
</reference>
<sequence length="1439" mass="160941">MKHYLFLILCLFSSVVSAQPQKESTGNFEFGTLSGPCLEENSPNCTIYFKKKYIDPLVFIMPSFSAPININKDIFYPSHEESIKNKKCKNKRHKLACEDATKKFESKLKEYKQFNEDWNDAPATLKITSLDNEKAVIRQFFAPYNSNYLTLLSAGECKGKSWCIEKKPMLNISYFVIDNNSNVDLGNAGQIISSSETVNKYVKYAEAINDKTGKKINSKIGIENYGLIVQAQAPKDTNELPPSGVFNEKGYRHKWFIAGGVKKDNTAYLALDRGETILPFKTDKSSWINSTQTVAYLLVKGHGQYKGLLFSLGQGKTNKTLGDDKLYSGFNNVTLSPEKQCNNGLVKINHGDDFIDKPLILASRNSRNGTDGGIFRLCRQTIKKPYRVSFVIDEDLNEPRRGDEDEACGGQDCIERRHDNESYGFMAFQRVNPTNTCDLFKGPAQTWDDSRFLLLDNKSKINNAFLYNKKRYLGFSKIRGTDFKTACNGNKCYPLSSLMVKKVAISDIPTNGQDKRISKNETWRNGGIFKNVDYERRGLTLTLFSGDYYFNSLVIGNHNKVIIPKGQNVRIYTHYFNMSDGSSFESQDLILNNGNISTVVFVKNGGVKPSTFLDNVDINKAFFKGYLYSERLVDLSNKSEINGAVTAIGIQLHNNSVINGSLDKCFNSTPNYDLTITPENKTNTLCENQPVQFDIQATDGSFIAYNGNVNVIIKSKFGGIWSTKSDFSKIKEFKTEELFQLPVHNNQAKFWFRANGAEKITVSGSIYQMEDTAPLGEYSFIPGGFQVTKLTNDDIIAGKRFPVDIKAVSCPTDSQPKVITDYNGSKILRFTTQYEQPTTPDYEENKNGILDRSRPIKVEIMNHGGVTDQANIHFTAGKSEELSLRYRDAGVLKWQVTDPNCTPENCSLINNKTQQDKKFKQVLSYGLVGSMSIKSRPWTFAICPLTFNGKNKYDNASGTSNGGEAYTAAGKPFDIVAKPLIWQIGDPDSESAMVDVSEQTYCNRPVTQNFFAKDAPSLNTGVTLSNGGLDSPNNGQKGVFSSQPQTDNSQQEFNGLLIADNSWSEVGSLWVNANLTNYLGMTVNSSKRHIGRFFPAYFGLTHNQLTPAMTSFTYMGQPFPVHWTVNAFNQQGKALDNYDQFAETLTAKFGFVVKNNNGGDDQRLLLQDPIPEKWSHNTANSHSYINYQSNVTYARKGFLSIPLITSPDGPDELWQLWLNLLNPSDNRPIDSPRLLTSELCSSKDGCTNPTVQKVISLRIGNQNPMRYGRMALQDAAGDIGKSLTIPLRVEYWNGAEFVTNSDDSASTFDGANYCRQILIQEPVPHTPNNPTTSGAGTVNLGQPLLSQLMANPDGDFKQQIRFWQRLSAFTKPTKIAKTPKIYCKDSASNQPWLSYNWRGIGDEDPSATVTFGVYHGNNRIIYRGETNDAGQSIPYLNYQ</sequence>